<dbReference type="Gene3D" id="3.40.50.410">
    <property type="entry name" value="von Willebrand factor, type A domain"/>
    <property type="match status" value="1"/>
</dbReference>
<dbReference type="AlphaFoldDB" id="A0A6L5YWG8"/>
<protein>
    <recommendedName>
        <fullName evidence="2">Putative Flp pilus-assembly TadG-like N-terminal domain-containing protein</fullName>
    </recommendedName>
</protein>
<dbReference type="Pfam" id="PF13400">
    <property type="entry name" value="Tad"/>
    <property type="match status" value="1"/>
</dbReference>
<gene>
    <name evidence="3" type="ORF">GE300_01445</name>
</gene>
<dbReference type="Proteomes" id="UP000474957">
    <property type="component" value="Unassembled WGS sequence"/>
</dbReference>
<name>A0A6L5YWG8_9RHOB</name>
<dbReference type="EMBL" id="WIND01000001">
    <property type="protein sequence ID" value="MSU88279.1"/>
    <property type="molecule type" value="Genomic_DNA"/>
</dbReference>
<proteinExistence type="predicted"/>
<feature type="transmembrane region" description="Helical" evidence="1">
    <location>
        <begin position="20"/>
        <end position="39"/>
    </location>
</feature>
<organism evidence="3 4">
    <name type="scientific">Halovulum marinum</name>
    <dbReference type="NCBI Taxonomy" id="2662447"/>
    <lineage>
        <taxon>Bacteria</taxon>
        <taxon>Pseudomonadati</taxon>
        <taxon>Pseudomonadota</taxon>
        <taxon>Alphaproteobacteria</taxon>
        <taxon>Rhodobacterales</taxon>
        <taxon>Paracoccaceae</taxon>
        <taxon>Halovulum</taxon>
    </lineage>
</organism>
<evidence type="ECO:0000259" key="2">
    <source>
        <dbReference type="Pfam" id="PF13400"/>
    </source>
</evidence>
<accession>A0A6L5YWG8</accession>
<dbReference type="InterPro" id="IPR036465">
    <property type="entry name" value="vWFA_dom_sf"/>
</dbReference>
<dbReference type="InterPro" id="IPR028087">
    <property type="entry name" value="Tad_N"/>
</dbReference>
<keyword evidence="1" id="KW-0472">Membrane</keyword>
<keyword evidence="1" id="KW-1133">Transmembrane helix</keyword>
<evidence type="ECO:0000256" key="1">
    <source>
        <dbReference type="SAM" id="Phobius"/>
    </source>
</evidence>
<dbReference type="SUPFAM" id="SSF53300">
    <property type="entry name" value="vWA-like"/>
    <property type="match status" value="1"/>
</dbReference>
<evidence type="ECO:0000313" key="4">
    <source>
        <dbReference type="Proteomes" id="UP000474957"/>
    </source>
</evidence>
<evidence type="ECO:0000313" key="3">
    <source>
        <dbReference type="EMBL" id="MSU88279.1"/>
    </source>
</evidence>
<keyword evidence="4" id="KW-1185">Reference proteome</keyword>
<comment type="caution">
    <text evidence="3">The sequence shown here is derived from an EMBL/GenBank/DDBJ whole genome shotgun (WGS) entry which is preliminary data.</text>
</comment>
<feature type="domain" description="Putative Flp pilus-assembly TadG-like N-terminal" evidence="2">
    <location>
        <begin position="18"/>
        <end position="64"/>
    </location>
</feature>
<dbReference type="RefSeq" id="WP_154444185.1">
    <property type="nucleotide sequence ID" value="NZ_WIND01000001.1"/>
</dbReference>
<reference evidence="3 4" key="1">
    <citation type="submission" date="2019-10" db="EMBL/GenBank/DDBJ databases">
        <title>Cognatihalovulum marinum gen. nov. sp. nov., a new member of the family Rhodobacteraceae isolated from deep seawater of the Northwest Indian Ocean.</title>
        <authorList>
            <person name="Ruan C."/>
            <person name="Wang J."/>
            <person name="Zheng X."/>
            <person name="Song L."/>
            <person name="Zhu Y."/>
            <person name="Huang Y."/>
            <person name="Lu Z."/>
            <person name="Du W."/>
            <person name="Huang L."/>
            <person name="Dai X."/>
        </authorList>
    </citation>
    <scope>NUCLEOTIDE SEQUENCE [LARGE SCALE GENOMIC DNA]</scope>
    <source>
        <strain evidence="3 4">2CG4</strain>
    </source>
</reference>
<sequence>MGIILHRRLEEFRNDEDGSIIAFVVILFLLMVVASGMAVDFMRHETARADLQNALDRGVLAAAALSQDYVEEKIAADPSLSDDEQTRNEQYALLVKSYMASRSFPAEPQLNVTVQPALNGKTIIADAEYDLNTFFLRIAGMSRMKVPARASATQIAHDVEISLVLDISGSMYSNATTYVDDQGDSDPDNDVTYNETRANILKKEAKRFVNHMIDADPSETKNKTTISVVPYSHQVALPAVMAAEYATFDPAQNPDLHDRSYCIDFEDAQFTDTLVDPIAVYKQTRHFWYRGNSTNKIYGCSRAGNAVLPFSNDKTAIGQMIDGLSQEYWTAIYQGMKWGVSMLDPGTRPVIRALADGGTVDGQFRDLPRDWDAANALKVVVLISDGANTRQPRVAESKYFTLPPEETDPVSWWDTNKEDALGAANCDDSNASNSRPIWWANNSDYSGGSPRCPNYVGEFTSYAPPLTKDNSGQAISVGDARLYEICKVAKQYGILVYTIGFNAGSRAERALRECADAGRAHVADGTDLRDVFKTIAADIENLKLIN</sequence>
<keyword evidence="1" id="KW-0812">Transmembrane</keyword>